<dbReference type="EMBL" id="MN740101">
    <property type="protein sequence ID" value="QHT87752.1"/>
    <property type="molecule type" value="Genomic_DNA"/>
</dbReference>
<proteinExistence type="predicted"/>
<accession>A0A6C0I4N2</accession>
<reference evidence="2" key="1">
    <citation type="journal article" date="2020" name="Nature">
        <title>Giant virus diversity and host interactions through global metagenomics.</title>
        <authorList>
            <person name="Schulz F."/>
            <person name="Roux S."/>
            <person name="Paez-Espino D."/>
            <person name="Jungbluth S."/>
            <person name="Walsh D.A."/>
            <person name="Denef V.J."/>
            <person name="McMahon K.D."/>
            <person name="Konstantinidis K.T."/>
            <person name="Eloe-Fadrosh E.A."/>
            <person name="Kyrpides N.C."/>
            <person name="Woyke T."/>
        </authorList>
    </citation>
    <scope>NUCLEOTIDE SEQUENCE</scope>
    <source>
        <strain evidence="2">GVMAG-M-3300023184-191</strain>
    </source>
</reference>
<feature type="region of interest" description="Disordered" evidence="1">
    <location>
        <begin position="113"/>
        <end position="145"/>
    </location>
</feature>
<protein>
    <submittedName>
        <fullName evidence="2">Uncharacterized protein</fullName>
    </submittedName>
</protein>
<dbReference type="AlphaFoldDB" id="A0A6C0I4N2"/>
<name>A0A6C0I4N2_9ZZZZ</name>
<evidence type="ECO:0000256" key="1">
    <source>
        <dbReference type="SAM" id="MobiDB-lite"/>
    </source>
</evidence>
<sequence length="145" mass="16459">MSATYLEVTQDYGKYSGKRNGDVYLKKGEIVFAKTYSPIIDDTYIHSFILNKNFFVPKAIIKPVQLTDTHATMLSDLEAAAEAKAAADADADADAKAYAEYARRARQNVSEWLLKQAGGKKKRTKRNKRVKSRRRIKGKSVRRRK</sequence>
<evidence type="ECO:0000313" key="2">
    <source>
        <dbReference type="EMBL" id="QHT87752.1"/>
    </source>
</evidence>
<organism evidence="2">
    <name type="scientific">viral metagenome</name>
    <dbReference type="NCBI Taxonomy" id="1070528"/>
    <lineage>
        <taxon>unclassified sequences</taxon>
        <taxon>metagenomes</taxon>
        <taxon>organismal metagenomes</taxon>
    </lineage>
</organism>
<feature type="compositionally biased region" description="Basic residues" evidence="1">
    <location>
        <begin position="118"/>
        <end position="145"/>
    </location>
</feature>